<sequence>MPKDPLEPKAIRSAQNASPTETIHSQEPDYDRPVFQFSRRDQVRIQARLRFLYGDETAAWAMDELKRICQVYHAHKTPELIEKEKGFSPSERFTQKDVILITYGDLLKSNDDSPLTTLGRFCDSYLEGNINTIHILPFFPYSSDRGFSIVDFETVDPKLGTWADIWGLEQRYQLMFDGVINHVSAKSRWFQEFLNGNSRYQDFFITFDSHDELTENQRRAIFRPRTSDILTPYQTIKGKKYVWTTFSKDQVDLNYKNPMVLLRVLEILLLYVRQGADIIRLDAVTYLWAELGTSCVHLKQTHEIVKLLRDILDCVAPMVALITETNVPHHENISYFGDGTDEAHMVYNFALPPLVLHTFYTQDTTAISRWAENLTLASETVTFFNILDSHDGIGLMAVKEILSQVQIKNIIETAKENGGLVSYKTAKDGTEEPYELNVTWFSALNKTDSKEDLAFQVRRFVASRIISFVIQGVPGIYLHSLIGTENDIQAVMATESKRDINRRVLDYEAIQKALADPFSKIARINRELGRLITLRTKQPAFHPNASQRVLNLSPQVFSVLRIAPDKSQLILALINVTDKVIKLKVPLDEMDITETHWFDLVSEMEWHTAEDCLFLTLLPYDVVWLEPKQAGEALF</sequence>
<dbReference type="SUPFAM" id="SSF51445">
    <property type="entry name" value="(Trans)glycosidases"/>
    <property type="match status" value="1"/>
</dbReference>
<dbReference type="Gene3D" id="3.90.400.10">
    <property type="entry name" value="Oligo-1,6-glucosidase, Domain 2"/>
    <property type="match status" value="1"/>
</dbReference>
<dbReference type="InterPro" id="IPR016377">
    <property type="entry name" value="Sucrose_GGa_phosphorylase-rel"/>
</dbReference>
<dbReference type="OrthoDB" id="9805159at2"/>
<dbReference type="AlphaFoldDB" id="A0A0D2JG67"/>
<dbReference type="Pfam" id="PF00128">
    <property type="entry name" value="Alpha-amylase"/>
    <property type="match status" value="1"/>
</dbReference>
<gene>
    <name evidence="6" type="ORF">X474_06185</name>
</gene>
<dbReference type="InterPro" id="IPR017853">
    <property type="entry name" value="GH"/>
</dbReference>
<feature type="domain" description="Glycosyl hydrolase family 13 catalytic" evidence="5">
    <location>
        <begin position="115"/>
        <end position="464"/>
    </location>
</feature>
<evidence type="ECO:0000259" key="5">
    <source>
        <dbReference type="SMART" id="SM00642"/>
    </source>
</evidence>
<dbReference type="Gene3D" id="2.60.40.1180">
    <property type="entry name" value="Golgi alpha-mannosidase II"/>
    <property type="match status" value="1"/>
</dbReference>
<dbReference type="InterPro" id="IPR033746">
    <property type="entry name" value="GGa_phosphorylase"/>
</dbReference>
<reference evidence="6 7" key="1">
    <citation type="submission" date="2013-11" db="EMBL/GenBank/DDBJ databases">
        <title>Metagenomic analysis of a methanogenic consortium involved in long chain n-alkane degradation.</title>
        <authorList>
            <person name="Davidova I.A."/>
            <person name="Callaghan A.V."/>
            <person name="Wawrik B."/>
            <person name="Pruitt S."/>
            <person name="Marks C."/>
            <person name="Duncan K.E."/>
            <person name="Suflita J.M."/>
        </authorList>
    </citation>
    <scope>NUCLEOTIDE SEQUENCE [LARGE SCALE GENOMIC DNA]</scope>
    <source>
        <strain evidence="6 7">SPR</strain>
    </source>
</reference>
<keyword evidence="7" id="KW-1185">Reference proteome</keyword>
<dbReference type="RefSeq" id="WP_082464170.1">
    <property type="nucleotide sequence ID" value="NZ_AZAC01000008.1"/>
</dbReference>
<name>A0A0D2JG67_9BACT</name>
<dbReference type="InParanoid" id="A0A0D2JG67"/>
<keyword evidence="2" id="KW-0808">Transferase</keyword>
<protein>
    <submittedName>
        <fullName evidence="6">Sucrose phosphorylase</fullName>
    </submittedName>
</protein>
<comment type="caution">
    <text evidence="6">The sequence shown here is derived from an EMBL/GenBank/DDBJ whole genome shotgun (WGS) entry which is preliminary data.</text>
</comment>
<dbReference type="Proteomes" id="UP000032233">
    <property type="component" value="Unassembled WGS sequence"/>
</dbReference>
<dbReference type="PANTHER" id="PTHR38784">
    <property type="entry name" value="SUCROSE PHOSPHORYLASE"/>
    <property type="match status" value="1"/>
</dbReference>
<proteinExistence type="predicted"/>
<evidence type="ECO:0000256" key="1">
    <source>
        <dbReference type="ARBA" id="ARBA00022676"/>
    </source>
</evidence>
<feature type="compositionally biased region" description="Basic and acidic residues" evidence="4">
    <location>
        <begin position="1"/>
        <end position="10"/>
    </location>
</feature>
<dbReference type="InterPro" id="IPR006047">
    <property type="entry name" value="GH13_cat_dom"/>
</dbReference>
<evidence type="ECO:0000256" key="2">
    <source>
        <dbReference type="ARBA" id="ARBA00022679"/>
    </source>
</evidence>
<dbReference type="GO" id="GO:0016757">
    <property type="term" value="F:glycosyltransferase activity"/>
    <property type="evidence" value="ECO:0007669"/>
    <property type="project" value="UniProtKB-KW"/>
</dbReference>
<feature type="compositionally biased region" description="Polar residues" evidence="4">
    <location>
        <begin position="13"/>
        <end position="23"/>
    </location>
</feature>
<dbReference type="STRING" id="1429043.X474_06185"/>
<accession>A0A0D2JG67</accession>
<dbReference type="InterPro" id="IPR013780">
    <property type="entry name" value="Glyco_hydro_b"/>
</dbReference>
<evidence type="ECO:0000256" key="3">
    <source>
        <dbReference type="PIRSR" id="PIRSR003059-2"/>
    </source>
</evidence>
<dbReference type="FunCoup" id="A0A0D2JG67">
    <property type="interactions" value="41"/>
</dbReference>
<dbReference type="PATRIC" id="fig|1429043.3.peg.1314"/>
<dbReference type="InterPro" id="IPR045857">
    <property type="entry name" value="O16G_dom_2"/>
</dbReference>
<dbReference type="GO" id="GO:0005975">
    <property type="term" value="P:carbohydrate metabolic process"/>
    <property type="evidence" value="ECO:0007669"/>
    <property type="project" value="InterPro"/>
</dbReference>
<evidence type="ECO:0000313" key="7">
    <source>
        <dbReference type="Proteomes" id="UP000032233"/>
    </source>
</evidence>
<dbReference type="EMBL" id="AZAC01000008">
    <property type="protein sequence ID" value="KIX14726.1"/>
    <property type="molecule type" value="Genomic_DNA"/>
</dbReference>
<dbReference type="PIRSF" id="PIRSF003059">
    <property type="entry name" value="Sucrose_phosphorylase"/>
    <property type="match status" value="1"/>
</dbReference>
<keyword evidence="1" id="KW-0328">Glycosyltransferase</keyword>
<dbReference type="CDD" id="cd11356">
    <property type="entry name" value="AmyAc_Sucrose_phosphorylase-like_1"/>
    <property type="match status" value="1"/>
</dbReference>
<feature type="binding site" evidence="3">
    <location>
        <begin position="390"/>
        <end position="391"/>
    </location>
    <ligand>
        <name>substrate</name>
    </ligand>
</feature>
<dbReference type="SMART" id="SM00642">
    <property type="entry name" value="Aamy"/>
    <property type="match status" value="1"/>
</dbReference>
<dbReference type="PANTHER" id="PTHR38784:SF1">
    <property type="entry name" value="SUCROSE PHOSPHORYLASE"/>
    <property type="match status" value="1"/>
</dbReference>
<evidence type="ECO:0000313" key="6">
    <source>
        <dbReference type="EMBL" id="KIX14726.1"/>
    </source>
</evidence>
<dbReference type="Gene3D" id="3.20.20.80">
    <property type="entry name" value="Glycosidases"/>
    <property type="match status" value="1"/>
</dbReference>
<evidence type="ECO:0000256" key="4">
    <source>
        <dbReference type="SAM" id="MobiDB-lite"/>
    </source>
</evidence>
<feature type="region of interest" description="Disordered" evidence="4">
    <location>
        <begin position="1"/>
        <end position="31"/>
    </location>
</feature>
<feature type="binding site" evidence="3">
    <location>
        <position position="498"/>
    </location>
    <ligand>
        <name>substrate</name>
    </ligand>
</feature>
<feature type="binding site" evidence="3">
    <location>
        <position position="144"/>
    </location>
    <ligand>
        <name>substrate</name>
    </ligand>
</feature>
<organism evidence="6 7">
    <name type="scientific">Dethiosulfatarculus sandiegensis</name>
    <dbReference type="NCBI Taxonomy" id="1429043"/>
    <lineage>
        <taxon>Bacteria</taxon>
        <taxon>Pseudomonadati</taxon>
        <taxon>Thermodesulfobacteriota</taxon>
        <taxon>Desulfarculia</taxon>
        <taxon>Desulfarculales</taxon>
        <taxon>Desulfarculaceae</taxon>
        <taxon>Dethiosulfatarculus</taxon>
    </lineage>
</organism>
<feature type="binding site" evidence="3">
    <location>
        <position position="182"/>
    </location>
    <ligand>
        <name>substrate</name>
    </ligand>
</feature>
<feature type="binding site" evidence="3">
    <location>
        <begin position="280"/>
        <end position="282"/>
    </location>
    <ligand>
        <name>substrate</name>
    </ligand>
</feature>